<gene>
    <name evidence="2" type="ORF">CKAH01_17175</name>
</gene>
<feature type="compositionally biased region" description="Polar residues" evidence="1">
    <location>
        <begin position="507"/>
        <end position="520"/>
    </location>
</feature>
<evidence type="ECO:0000256" key="1">
    <source>
        <dbReference type="SAM" id="MobiDB-lite"/>
    </source>
</evidence>
<feature type="compositionally biased region" description="Polar residues" evidence="1">
    <location>
        <begin position="229"/>
        <end position="239"/>
    </location>
</feature>
<feature type="compositionally biased region" description="Basic and acidic residues" evidence="1">
    <location>
        <begin position="569"/>
        <end position="578"/>
    </location>
</feature>
<feature type="compositionally biased region" description="Basic and acidic residues" evidence="1">
    <location>
        <begin position="425"/>
        <end position="434"/>
    </location>
</feature>
<feature type="region of interest" description="Disordered" evidence="1">
    <location>
        <begin position="220"/>
        <end position="273"/>
    </location>
</feature>
<feature type="compositionally biased region" description="Polar residues" evidence="1">
    <location>
        <begin position="373"/>
        <end position="401"/>
    </location>
</feature>
<feature type="compositionally biased region" description="Polar residues" evidence="1">
    <location>
        <begin position="411"/>
        <end position="423"/>
    </location>
</feature>
<sequence>MYPDGPYGQDIHLENFKTVTLVAEGCGIFGTFPHAMFLAQRAFHNRDERKKMKDQKDFSRSAERLYGDMTRKVNLFWVLELQAQDRLATTELSQLMSLDDGHPINGAEDTLRIPDHVKWMRSHGTKEHQYKLLREILVLDSYGCDSSAILNIERLGGKGFKNKLPDDALCVVCTPEAAETNKTAQDATTKGIRVVGLQWLDDGGSPANLDQYLISRNEDKAEDRRESLSHSTPPQQTADASKPEIPETRSRMDRYEGNAESAESTPTKPSTWKERINSTLKFVAGTPQKKSSAAVTVEEAKVSFKNPTFNGKETSENANGPDATDADTGPKAISAGRLENPSSPTKTPSSARRSAAGQSGESQFVDSIEGPTHASSQRPDGSREGSNPNNPITASSASPEMQTDGRREGSTESNPIPVTSASPETHIDGWREGSTESNLITASSVSPETHIDGWREGSTESNPIPASSASPETHIDGWREGSTESNLTTASSASPETQIDGRREGSTESNPIPVSSASPETHTDGWREGSTESNPIPVTSASPETHTDGWREGSTESNPIPVTSASPETHTDGWREGSTESNPIHVASESPEPPKTSQASPILKQESRGGNGQQPSEIAALRRKGIRQFLPGDAKDFTGIKGRNRWNDAQQQNAFNVVFFAEAHGEKNNGDCLVVYDGEKAMSKTDIIKAGGTKWGRIIESHRRPEISAAPGKMLWLEESVTKAAASTAIPPATRLASSPPAAMLPTPKSVGQPRFAQYVPHTPQAVPRPGGGVPLQRSSTERTQRAAFPPVSSLSSVPAAPQPSATPTAPMGFPPAVVPPAVVPPTRPPPTNMAQGFQQPMYRQFPGPQNWVQPPMGWPTQEFVSYQQQAAPFYVLPASQSPYSTRDVSMDPSGSFRGSSQPPLAIQTATEPPNLKSRGRVLLQQGMNGAWYLGTYKVSFPDGRIPAPAGQVDWVTDGLNDYARTMDGRLWRVALEVNP</sequence>
<feature type="region of interest" description="Disordered" evidence="1">
    <location>
        <begin position="763"/>
        <end position="807"/>
    </location>
</feature>
<dbReference type="Proteomes" id="UP001281614">
    <property type="component" value="Unassembled WGS sequence"/>
</dbReference>
<dbReference type="EMBL" id="VYYT01000210">
    <property type="protein sequence ID" value="KAK2756595.1"/>
    <property type="molecule type" value="Genomic_DNA"/>
</dbReference>
<protein>
    <submittedName>
        <fullName evidence="2">Uncharacterized protein</fullName>
    </submittedName>
</protein>
<feature type="compositionally biased region" description="Polar residues" evidence="1">
    <location>
        <begin position="483"/>
        <end position="497"/>
    </location>
</feature>
<feature type="compositionally biased region" description="Polar residues" evidence="1">
    <location>
        <begin position="261"/>
        <end position="270"/>
    </location>
</feature>
<evidence type="ECO:0000313" key="2">
    <source>
        <dbReference type="EMBL" id="KAK2756595.1"/>
    </source>
</evidence>
<feature type="compositionally biased region" description="Basic and acidic residues" evidence="1">
    <location>
        <begin position="521"/>
        <end position="530"/>
    </location>
</feature>
<feature type="compositionally biased region" description="Basic and acidic residues" evidence="1">
    <location>
        <begin position="241"/>
        <end position="257"/>
    </location>
</feature>
<dbReference type="Gene3D" id="3.40.50.80">
    <property type="entry name" value="Nucleotide-binding domain of ferredoxin-NADP reductase (FNR) module"/>
    <property type="match status" value="1"/>
</dbReference>
<feature type="compositionally biased region" description="Polar residues" evidence="1">
    <location>
        <begin position="531"/>
        <end position="544"/>
    </location>
</feature>
<organism evidence="2 3">
    <name type="scientific">Colletotrichum kahawae</name>
    <name type="common">Coffee berry disease fungus</name>
    <dbReference type="NCBI Taxonomy" id="34407"/>
    <lineage>
        <taxon>Eukaryota</taxon>
        <taxon>Fungi</taxon>
        <taxon>Dikarya</taxon>
        <taxon>Ascomycota</taxon>
        <taxon>Pezizomycotina</taxon>
        <taxon>Sordariomycetes</taxon>
        <taxon>Hypocreomycetidae</taxon>
        <taxon>Glomerellales</taxon>
        <taxon>Glomerellaceae</taxon>
        <taxon>Colletotrichum</taxon>
        <taxon>Colletotrichum gloeosporioides species complex</taxon>
    </lineage>
</organism>
<feature type="compositionally biased region" description="Basic and acidic residues" evidence="1">
    <location>
        <begin position="473"/>
        <end position="482"/>
    </location>
</feature>
<comment type="caution">
    <text evidence="2">The sequence shown here is derived from an EMBL/GenBank/DDBJ whole genome shotgun (WGS) entry which is preliminary data.</text>
</comment>
<feature type="region of interest" description="Disordered" evidence="1">
    <location>
        <begin position="307"/>
        <end position="616"/>
    </location>
</feature>
<proteinExistence type="predicted"/>
<accession>A0AAD9YBK5</accession>
<feature type="compositionally biased region" description="Basic and acidic residues" evidence="1">
    <location>
        <begin position="545"/>
        <end position="554"/>
    </location>
</feature>
<keyword evidence="3" id="KW-1185">Reference proteome</keyword>
<feature type="compositionally biased region" description="Polar residues" evidence="1">
    <location>
        <begin position="435"/>
        <end position="447"/>
    </location>
</feature>
<name>A0AAD9YBK5_COLKA</name>
<reference evidence="2" key="1">
    <citation type="submission" date="2023-02" db="EMBL/GenBank/DDBJ databases">
        <title>Colletotrichum kahawae CIFC_Que2 genome sequencing and assembly.</title>
        <authorList>
            <person name="Baroncelli R."/>
        </authorList>
    </citation>
    <scope>NUCLEOTIDE SEQUENCE</scope>
    <source>
        <strain evidence="2">CIFC_Que2</strain>
    </source>
</reference>
<feature type="compositionally biased region" description="Low complexity" evidence="1">
    <location>
        <begin position="787"/>
        <end position="807"/>
    </location>
</feature>
<feature type="compositionally biased region" description="Polar residues" evidence="1">
    <location>
        <begin position="307"/>
        <end position="318"/>
    </location>
</feature>
<feature type="compositionally biased region" description="Basic and acidic residues" evidence="1">
    <location>
        <begin position="449"/>
        <end position="458"/>
    </location>
</feature>
<evidence type="ECO:0000313" key="3">
    <source>
        <dbReference type="Proteomes" id="UP001281614"/>
    </source>
</evidence>
<feature type="compositionally biased region" description="Polar residues" evidence="1">
    <location>
        <begin position="459"/>
        <end position="471"/>
    </location>
</feature>
<dbReference type="InterPro" id="IPR039261">
    <property type="entry name" value="FNR_nucleotide-bd"/>
</dbReference>
<feature type="compositionally biased region" description="Polar residues" evidence="1">
    <location>
        <begin position="555"/>
        <end position="568"/>
    </location>
</feature>
<dbReference type="AlphaFoldDB" id="A0AAD9YBK5"/>